<dbReference type="SMART" id="SM00855">
    <property type="entry name" value="PGAM"/>
    <property type="match status" value="1"/>
</dbReference>
<dbReference type="Proteomes" id="UP000666915">
    <property type="component" value="Unassembled WGS sequence"/>
</dbReference>
<gene>
    <name evidence="1" type="ORF">J4557_33320</name>
</gene>
<dbReference type="RefSeq" id="WP_208270745.1">
    <property type="nucleotide sequence ID" value="NZ_BAAAGM010000055.1"/>
</dbReference>
<dbReference type="CDD" id="cd07067">
    <property type="entry name" value="HP_PGM_like"/>
    <property type="match status" value="1"/>
</dbReference>
<reference evidence="1 2" key="1">
    <citation type="submission" date="2021-03" db="EMBL/GenBank/DDBJ databases">
        <authorList>
            <person name="Kanchanasin P."/>
            <person name="Saeng-In P."/>
            <person name="Phongsopitanun W."/>
            <person name="Yuki M."/>
            <person name="Kudo T."/>
            <person name="Ohkuma M."/>
            <person name="Tanasupawat S."/>
        </authorList>
    </citation>
    <scope>NUCLEOTIDE SEQUENCE [LARGE SCALE GENOMIC DNA]</scope>
    <source>
        <strain evidence="1 2">L46</strain>
    </source>
</reference>
<keyword evidence="2" id="KW-1185">Reference proteome</keyword>
<dbReference type="Pfam" id="PF00300">
    <property type="entry name" value="His_Phos_1"/>
    <property type="match status" value="1"/>
</dbReference>
<sequence>MDGTLEVICLRHAESENVVAGVSGALPGAPLTERGRVQAAAMACALTPVDHVYASTAERARQTAEAISHSQGVPVTAMPGLVEVGIGSLEGTADPATRARTAAVLRAWVVNGDLDERVGDGETGYAVVTRIAEAFETIATAHRDGGAVAVVGHVASLTAGLSALCGLGSAVWGAPLPHAVPFRVLLDDRTWRCVTWPGALPETTPAALPGA</sequence>
<dbReference type="SUPFAM" id="SSF53254">
    <property type="entry name" value="Phosphoglycerate mutase-like"/>
    <property type="match status" value="1"/>
</dbReference>
<dbReference type="Gene3D" id="3.40.50.1240">
    <property type="entry name" value="Phosphoglycerate mutase-like"/>
    <property type="match status" value="1"/>
</dbReference>
<dbReference type="InterPro" id="IPR050275">
    <property type="entry name" value="PGM_Phosphatase"/>
</dbReference>
<dbReference type="PANTHER" id="PTHR48100:SF1">
    <property type="entry name" value="HISTIDINE PHOSPHATASE FAMILY PROTEIN-RELATED"/>
    <property type="match status" value="1"/>
</dbReference>
<evidence type="ECO:0000313" key="1">
    <source>
        <dbReference type="EMBL" id="MBO2442418.1"/>
    </source>
</evidence>
<comment type="caution">
    <text evidence="1">The sequence shown here is derived from an EMBL/GenBank/DDBJ whole genome shotgun (WGS) entry which is preliminary data.</text>
</comment>
<organism evidence="1 2">
    <name type="scientific">Actinomadura nitritigenes</name>
    <dbReference type="NCBI Taxonomy" id="134602"/>
    <lineage>
        <taxon>Bacteria</taxon>
        <taxon>Bacillati</taxon>
        <taxon>Actinomycetota</taxon>
        <taxon>Actinomycetes</taxon>
        <taxon>Streptosporangiales</taxon>
        <taxon>Thermomonosporaceae</taxon>
        <taxon>Actinomadura</taxon>
    </lineage>
</organism>
<proteinExistence type="predicted"/>
<protein>
    <submittedName>
        <fullName evidence="1">Histidine phosphatase family protein</fullName>
    </submittedName>
</protein>
<dbReference type="InterPro" id="IPR029033">
    <property type="entry name" value="His_PPase_superfam"/>
</dbReference>
<dbReference type="InterPro" id="IPR013078">
    <property type="entry name" value="His_Pase_superF_clade-1"/>
</dbReference>
<accession>A0ABS3R9V0</accession>
<evidence type="ECO:0000313" key="2">
    <source>
        <dbReference type="Proteomes" id="UP000666915"/>
    </source>
</evidence>
<name>A0ABS3R9V0_9ACTN</name>
<dbReference type="EMBL" id="JAGEOK010000025">
    <property type="protein sequence ID" value="MBO2442418.1"/>
    <property type="molecule type" value="Genomic_DNA"/>
</dbReference>
<dbReference type="PANTHER" id="PTHR48100">
    <property type="entry name" value="BROAD-SPECIFICITY PHOSPHATASE YOR283W-RELATED"/>
    <property type="match status" value="1"/>
</dbReference>